<keyword evidence="16" id="KW-1185">Reference proteome</keyword>
<dbReference type="EC" id="2.7.7.70" evidence="12"/>
<dbReference type="NCBIfam" id="TIGR02199">
    <property type="entry name" value="rfaE_dom_II"/>
    <property type="match status" value="1"/>
</dbReference>
<reference evidence="15 16" key="1">
    <citation type="submission" date="2019-09" db="EMBL/GenBank/DDBJ databases">
        <title>Genome sequence of Rhodovastum atsumiense, a diverse member of the Acetobacteraceae family of non-sulfur purple photosynthetic bacteria.</title>
        <authorList>
            <person name="Meyer T."/>
            <person name="Kyndt J."/>
        </authorList>
    </citation>
    <scope>NUCLEOTIDE SEQUENCE [LARGE SCALE GENOMIC DNA]</scope>
    <source>
        <strain evidence="15 16">DSM 21279</strain>
    </source>
</reference>
<dbReference type="EMBL" id="VWPK01000055">
    <property type="protein sequence ID" value="KAA5609274.1"/>
    <property type="molecule type" value="Genomic_DNA"/>
</dbReference>
<protein>
    <recommendedName>
        <fullName evidence="12">Bifunctional protein HldE</fullName>
    </recommendedName>
    <domain>
        <recommendedName>
            <fullName evidence="12">D-beta-D-heptose 7-phosphate kinase</fullName>
            <ecNumber evidence="12">2.7.1.167</ecNumber>
        </recommendedName>
        <alternativeName>
            <fullName evidence="12">D-beta-D-heptose 7-phosphotransferase</fullName>
        </alternativeName>
        <alternativeName>
            <fullName evidence="12">D-glycero-beta-D-manno-heptose-7-phosphate kinase</fullName>
        </alternativeName>
    </domain>
    <domain>
        <recommendedName>
            <fullName evidence="12">D-beta-D-heptose 1-phosphate adenylyltransferase</fullName>
            <ecNumber evidence="12">2.7.7.70</ecNumber>
        </recommendedName>
        <alternativeName>
            <fullName evidence="12">D-glycero-beta-D-manno-heptose 1-phosphate adenylyltransferase</fullName>
        </alternativeName>
    </domain>
</protein>
<dbReference type="SUPFAM" id="SSF52374">
    <property type="entry name" value="Nucleotidylyl transferase"/>
    <property type="match status" value="1"/>
</dbReference>
<dbReference type="UniPathway" id="UPA00958"/>
<keyword evidence="8 12" id="KW-0067">ATP-binding</keyword>
<comment type="subunit">
    <text evidence="12">Homodimer.</text>
</comment>
<evidence type="ECO:0000256" key="2">
    <source>
        <dbReference type="ARBA" id="ARBA00003753"/>
    </source>
</evidence>
<organism evidence="15 16">
    <name type="scientific">Rhodovastum atsumiense</name>
    <dbReference type="NCBI Taxonomy" id="504468"/>
    <lineage>
        <taxon>Bacteria</taxon>
        <taxon>Pseudomonadati</taxon>
        <taxon>Pseudomonadota</taxon>
        <taxon>Alphaproteobacteria</taxon>
        <taxon>Acetobacterales</taxon>
        <taxon>Acetobacteraceae</taxon>
        <taxon>Rhodovastum</taxon>
    </lineage>
</organism>
<dbReference type="InterPro" id="IPR014729">
    <property type="entry name" value="Rossmann-like_a/b/a_fold"/>
</dbReference>
<comment type="caution">
    <text evidence="15">The sequence shown here is derived from an EMBL/GenBank/DDBJ whole genome shotgun (WGS) entry which is preliminary data.</text>
</comment>
<keyword evidence="7 12" id="KW-0418">Kinase</keyword>
<comment type="pathway">
    <text evidence="3">Bacterial outer membrane biogenesis; LPS core biosynthesis.</text>
</comment>
<gene>
    <name evidence="15" type="primary">rfaE2</name>
    <name evidence="12" type="synonym">hldE</name>
    <name evidence="15" type="ORF">F1189_25180</name>
</gene>
<dbReference type="InterPro" id="IPR011611">
    <property type="entry name" value="PfkB_dom"/>
</dbReference>
<evidence type="ECO:0000259" key="13">
    <source>
        <dbReference type="Pfam" id="PF00294"/>
    </source>
</evidence>
<comment type="similarity">
    <text evidence="12">In the C-terminal section; belongs to the cytidylyltransferase family.</text>
</comment>
<dbReference type="GO" id="GO:0016773">
    <property type="term" value="F:phosphotransferase activity, alcohol group as acceptor"/>
    <property type="evidence" value="ECO:0007669"/>
    <property type="project" value="InterPro"/>
</dbReference>
<feature type="active site" evidence="12">
    <location>
        <position position="251"/>
    </location>
</feature>
<comment type="catalytic activity">
    <reaction evidence="12">
        <text>D-glycero-beta-D-manno-heptose 7-phosphate + ATP = D-glycero-beta-D-manno-heptose 1,7-bisphosphate + ADP + H(+)</text>
        <dbReference type="Rhea" id="RHEA:27473"/>
        <dbReference type="ChEBI" id="CHEBI:15378"/>
        <dbReference type="ChEBI" id="CHEBI:30616"/>
        <dbReference type="ChEBI" id="CHEBI:60204"/>
        <dbReference type="ChEBI" id="CHEBI:60208"/>
        <dbReference type="ChEBI" id="CHEBI:456216"/>
        <dbReference type="EC" id="2.7.1.167"/>
    </reaction>
</comment>
<dbReference type="AlphaFoldDB" id="A0A5M6ILY5"/>
<comment type="similarity">
    <text evidence="12">In the N-terminal section; belongs to the carbohydrate kinase PfkB family.</text>
</comment>
<dbReference type="InterPro" id="IPR029056">
    <property type="entry name" value="Ribokinase-like"/>
</dbReference>
<keyword evidence="10 12" id="KW-0119">Carbohydrate metabolism</keyword>
<evidence type="ECO:0000256" key="4">
    <source>
        <dbReference type="ARBA" id="ARBA00022679"/>
    </source>
</evidence>
<dbReference type="EC" id="2.7.1.167" evidence="12"/>
<dbReference type="Pfam" id="PF00294">
    <property type="entry name" value="PfkB"/>
    <property type="match status" value="1"/>
</dbReference>
<evidence type="ECO:0000256" key="6">
    <source>
        <dbReference type="ARBA" id="ARBA00022741"/>
    </source>
</evidence>
<dbReference type="GO" id="GO:0005524">
    <property type="term" value="F:ATP binding"/>
    <property type="evidence" value="ECO:0007669"/>
    <property type="project" value="UniProtKB-UniRule"/>
</dbReference>
<dbReference type="Proteomes" id="UP000325255">
    <property type="component" value="Unassembled WGS sequence"/>
</dbReference>
<evidence type="ECO:0000313" key="16">
    <source>
        <dbReference type="Proteomes" id="UP000325255"/>
    </source>
</evidence>
<comment type="catalytic activity">
    <reaction evidence="11 12">
        <text>D-glycero-beta-D-manno-heptose 1-phosphate + ATP + H(+) = ADP-D-glycero-beta-D-manno-heptose + diphosphate</text>
        <dbReference type="Rhea" id="RHEA:27465"/>
        <dbReference type="ChEBI" id="CHEBI:15378"/>
        <dbReference type="ChEBI" id="CHEBI:30616"/>
        <dbReference type="ChEBI" id="CHEBI:33019"/>
        <dbReference type="ChEBI" id="CHEBI:59967"/>
        <dbReference type="ChEBI" id="CHEBI:61593"/>
        <dbReference type="EC" id="2.7.7.70"/>
    </reaction>
</comment>
<keyword evidence="6 12" id="KW-0547">Nucleotide-binding</keyword>
<feature type="region of interest" description="Ribokinase" evidence="12">
    <location>
        <begin position="1"/>
        <end position="307"/>
    </location>
</feature>
<dbReference type="GO" id="GO:0033785">
    <property type="term" value="F:heptose 7-phosphate kinase activity"/>
    <property type="evidence" value="ECO:0007669"/>
    <property type="project" value="UniProtKB-UniRule"/>
</dbReference>
<dbReference type="OrthoDB" id="9802794at2"/>
<dbReference type="NCBIfam" id="TIGR00125">
    <property type="entry name" value="cyt_tran_rel"/>
    <property type="match status" value="1"/>
</dbReference>
<keyword evidence="4 12" id="KW-0808">Transferase</keyword>
<dbReference type="InterPro" id="IPR011914">
    <property type="entry name" value="RfaE_dom_II"/>
</dbReference>
<evidence type="ECO:0000256" key="11">
    <source>
        <dbReference type="ARBA" id="ARBA00047428"/>
    </source>
</evidence>
<evidence type="ECO:0000259" key="14">
    <source>
        <dbReference type="Pfam" id="PF01467"/>
    </source>
</evidence>
<dbReference type="InterPro" id="IPR023030">
    <property type="entry name" value="Bifunc_HldE"/>
</dbReference>
<comment type="pathway">
    <text evidence="12">Nucleotide-sugar biosynthesis; ADP-L-glycero-beta-D-manno-heptose biosynthesis; ADP-L-glycero-beta-D-manno-heptose from D-glycero-beta-D-manno-heptose 7-phosphate: step 1/4.</text>
</comment>
<dbReference type="PROSITE" id="PS00583">
    <property type="entry name" value="PFKB_KINASES_1"/>
    <property type="match status" value="1"/>
</dbReference>
<keyword evidence="5 12" id="KW-0548">Nucleotidyltransferase</keyword>
<comment type="function">
    <text evidence="2 12">Catalyzes the ADP transfer from ATP to D-glycero-beta-D-manno-heptose 1-phosphate, yielding ADP-D-glycero-beta-D-manno-heptose.</text>
</comment>
<dbReference type="InterPro" id="IPR011913">
    <property type="entry name" value="RfaE_dom_I"/>
</dbReference>
<dbReference type="InterPro" id="IPR002173">
    <property type="entry name" value="Carboh/pur_kinase_PfkB_CS"/>
</dbReference>
<feature type="domain" description="Cytidyltransferase-like" evidence="14">
    <location>
        <begin position="335"/>
        <end position="430"/>
    </location>
</feature>
<dbReference type="SUPFAM" id="SSF53613">
    <property type="entry name" value="Ribokinase-like"/>
    <property type="match status" value="1"/>
</dbReference>
<dbReference type="Pfam" id="PF01467">
    <property type="entry name" value="CTP_transf_like"/>
    <property type="match status" value="1"/>
</dbReference>
<comment type="function">
    <text evidence="1 12">Catalyzes the phosphorylation of D-glycero-D-manno-heptose 7-phosphate at the C-1 position to selectively form D-glycero-beta-D-manno-heptose-1,7-bisphosphate.</text>
</comment>
<keyword evidence="9 12" id="KW-0511">Multifunctional enzyme</keyword>
<dbReference type="InterPro" id="IPR004821">
    <property type="entry name" value="Cyt_trans-like"/>
</dbReference>
<dbReference type="GO" id="GO:0009244">
    <property type="term" value="P:lipopolysaccharide core region biosynthetic process"/>
    <property type="evidence" value="ECO:0007669"/>
    <property type="project" value="UniProtKB-UniPathway"/>
</dbReference>
<evidence type="ECO:0000256" key="12">
    <source>
        <dbReference type="HAMAP-Rule" id="MF_01603"/>
    </source>
</evidence>
<feature type="binding site" evidence="12">
    <location>
        <begin position="182"/>
        <end position="185"/>
    </location>
    <ligand>
        <name>ATP</name>
        <dbReference type="ChEBI" id="CHEBI:30616"/>
    </ligand>
</feature>
<dbReference type="Gene3D" id="3.40.50.620">
    <property type="entry name" value="HUPs"/>
    <property type="match status" value="1"/>
</dbReference>
<dbReference type="GO" id="GO:0033786">
    <property type="term" value="F:heptose-1-phosphate adenylyltransferase activity"/>
    <property type="evidence" value="ECO:0007669"/>
    <property type="project" value="UniProtKB-UniRule"/>
</dbReference>
<dbReference type="PANTHER" id="PTHR46969:SF1">
    <property type="entry name" value="BIFUNCTIONAL PROTEIN HLDE"/>
    <property type="match status" value="1"/>
</dbReference>
<dbReference type="UniPathway" id="UPA00356">
    <property type="reaction ID" value="UER00437"/>
</dbReference>
<proteinExistence type="inferred from homology"/>
<dbReference type="PANTHER" id="PTHR46969">
    <property type="entry name" value="BIFUNCTIONAL PROTEIN HLDE"/>
    <property type="match status" value="1"/>
</dbReference>
<evidence type="ECO:0000256" key="10">
    <source>
        <dbReference type="ARBA" id="ARBA00023277"/>
    </source>
</evidence>
<name>A0A5M6ILY5_9PROT</name>
<feature type="domain" description="Carbohydrate kinase PfkB" evidence="13">
    <location>
        <begin position="23"/>
        <end position="288"/>
    </location>
</feature>
<comment type="pathway">
    <text evidence="12">Nucleotide-sugar biosynthesis; ADP-L-glycero-beta-D-manno-heptose biosynthesis; ADP-L-glycero-beta-D-manno-heptose from D-glycero-beta-D-manno-heptose 7-phosphate: step 3/4.</text>
</comment>
<accession>A0A5M6ILY5</accession>
<evidence type="ECO:0000256" key="3">
    <source>
        <dbReference type="ARBA" id="ARBA00004713"/>
    </source>
</evidence>
<dbReference type="Gene3D" id="3.40.1190.20">
    <property type="match status" value="1"/>
</dbReference>
<feature type="region of interest" description="Cytidylyltransferase" evidence="12">
    <location>
        <begin position="335"/>
        <end position="468"/>
    </location>
</feature>
<evidence type="ECO:0000256" key="1">
    <source>
        <dbReference type="ARBA" id="ARBA00002319"/>
    </source>
</evidence>
<evidence type="ECO:0000256" key="7">
    <source>
        <dbReference type="ARBA" id="ARBA00022777"/>
    </source>
</evidence>
<dbReference type="HAMAP" id="MF_01603">
    <property type="entry name" value="HldE"/>
    <property type="match status" value="1"/>
</dbReference>
<sequence>MLDVHIDGHATRISPEAPVAVMRPASERRAAGGAANVAANLAALGGCVRLVGIVGADAEAHMVCDLLAGLGVVDTSGLVTDPSRPTITKTRVASGHHQFVRIDREDNRPLDTAPREALIAAVQAAARWAQVMVISDYGKGVCADAVLHAAIAAARAAGCPVLVDPKRRDVAVYAGADLITPNRRELTEATGLPCDTDAEAERAAAAMIAITNAAVLLTRSELGMSYFAPGTPPIHLPTAAREVFDVSGAGDTVVATLALGIAAGLPMAEAMRLANETAGIVVGKIGTAVVTRAELQAALDRAAHPRRMPPPGVVALADAIRQREAWRRQGLVVGFTNGCFDLLHPGHISLLEQAAAACDRLIVALNSDASVHRLKGPSRPLQTEAARARVIGALRPVDLVLLFEQDTPLAVIEALQPDVLVKGADYTIDTVVGADVVQAAGGRVILATLEEGQSTTRLVQRMAGEPTG</sequence>
<evidence type="ECO:0000256" key="5">
    <source>
        <dbReference type="ARBA" id="ARBA00022695"/>
    </source>
</evidence>
<evidence type="ECO:0000256" key="8">
    <source>
        <dbReference type="ARBA" id="ARBA00022840"/>
    </source>
</evidence>
<evidence type="ECO:0000256" key="9">
    <source>
        <dbReference type="ARBA" id="ARBA00023268"/>
    </source>
</evidence>
<evidence type="ECO:0000313" key="15">
    <source>
        <dbReference type="EMBL" id="KAA5609274.1"/>
    </source>
</evidence>
<dbReference type="CDD" id="cd01172">
    <property type="entry name" value="RfaE_like"/>
    <property type="match status" value="1"/>
</dbReference>
<dbReference type="GO" id="GO:0097171">
    <property type="term" value="P:ADP-L-glycero-beta-D-manno-heptose biosynthetic process"/>
    <property type="evidence" value="ECO:0007669"/>
    <property type="project" value="UniProtKB-UniPathway"/>
</dbReference>
<dbReference type="GO" id="GO:0005829">
    <property type="term" value="C:cytosol"/>
    <property type="evidence" value="ECO:0007669"/>
    <property type="project" value="TreeGrafter"/>
</dbReference>